<dbReference type="Pfam" id="PF02780">
    <property type="entry name" value="Transketolase_C"/>
    <property type="match status" value="1"/>
</dbReference>
<reference evidence="5 6" key="1">
    <citation type="submission" date="2019-03" db="EMBL/GenBank/DDBJ databases">
        <title>Genomic Encyclopedia of Type Strains, Phase IV (KMG-IV): sequencing the most valuable type-strain genomes for metagenomic binning, comparative biology and taxonomic classification.</title>
        <authorList>
            <person name="Goeker M."/>
        </authorList>
    </citation>
    <scope>NUCLEOTIDE SEQUENCE [LARGE SCALE GENOMIC DNA]</scope>
    <source>
        <strain evidence="5 6">DSM 46831</strain>
    </source>
</reference>
<dbReference type="RefSeq" id="WP_207896838.1">
    <property type="nucleotide sequence ID" value="NZ_SLXV01000055.1"/>
</dbReference>
<dbReference type="CDD" id="cd07036">
    <property type="entry name" value="TPP_PYR_E1-PDHc-beta_like"/>
    <property type="match status" value="1"/>
</dbReference>
<feature type="domain" description="Transketolase-like pyrimidine-binding" evidence="4">
    <location>
        <begin position="4"/>
        <end position="179"/>
    </location>
</feature>
<dbReference type="InterPro" id="IPR009014">
    <property type="entry name" value="Transketo_C/PFOR_II"/>
</dbReference>
<evidence type="ECO:0000256" key="1">
    <source>
        <dbReference type="ARBA" id="ARBA00001964"/>
    </source>
</evidence>
<keyword evidence="2" id="KW-0560">Oxidoreductase</keyword>
<dbReference type="FunFam" id="3.40.50.970:FF:000001">
    <property type="entry name" value="Pyruvate dehydrogenase E1 beta subunit"/>
    <property type="match status" value="1"/>
</dbReference>
<dbReference type="GO" id="GO:0016491">
    <property type="term" value="F:oxidoreductase activity"/>
    <property type="evidence" value="ECO:0007669"/>
    <property type="project" value="UniProtKB-KW"/>
</dbReference>
<organism evidence="5 6">
    <name type="scientific">Baia soyae</name>
    <dbReference type="NCBI Taxonomy" id="1544746"/>
    <lineage>
        <taxon>Bacteria</taxon>
        <taxon>Bacillati</taxon>
        <taxon>Bacillota</taxon>
        <taxon>Bacilli</taxon>
        <taxon>Bacillales</taxon>
        <taxon>Thermoactinomycetaceae</taxon>
        <taxon>Baia</taxon>
    </lineage>
</organism>
<dbReference type="Gene3D" id="3.40.50.970">
    <property type="match status" value="1"/>
</dbReference>
<sequence>MAELTMVQAICDALQVALEEMPEVLLLGEDIGKNGGVFRATDGLWEQFGDERVIDTPLAEAGIIGSSIGLAVNGFKPVAEVQFLTFIYPAFEQIISHIARLHTRTQGAFPNSIVIRAPYGGGIRAPELHSDSTETFFVHTPGLKVVVPSTPSDAKGLLLAAIKQPDPVIFLEPMKLYRAFKEEVPTGWYEIPLGSARLVQTGTDVTIIAWGAMVPVAMQGASECEKSGISCEVIDLRTLDPVDEETIIQSVTKTGRVVIVQEAPRTLGLGSELMAMIQEQAFYSLEAPMVRVTSYDVPVPMYALEDDFRPTAEKVAQAVYKVVQEGGR</sequence>
<dbReference type="FunFam" id="3.40.50.920:FF:000001">
    <property type="entry name" value="Pyruvate dehydrogenase E1 beta subunit"/>
    <property type="match status" value="1"/>
</dbReference>
<evidence type="ECO:0000259" key="4">
    <source>
        <dbReference type="SMART" id="SM00861"/>
    </source>
</evidence>
<dbReference type="SUPFAM" id="SSF52518">
    <property type="entry name" value="Thiamin diphosphate-binding fold (THDP-binding)"/>
    <property type="match status" value="1"/>
</dbReference>
<keyword evidence="3" id="KW-0786">Thiamine pyrophosphate</keyword>
<dbReference type="Gene3D" id="3.40.50.920">
    <property type="match status" value="1"/>
</dbReference>
<keyword evidence="5" id="KW-0670">Pyruvate</keyword>
<evidence type="ECO:0000313" key="6">
    <source>
        <dbReference type="Proteomes" id="UP000294746"/>
    </source>
</evidence>
<dbReference type="SUPFAM" id="SSF52922">
    <property type="entry name" value="TK C-terminal domain-like"/>
    <property type="match status" value="1"/>
</dbReference>
<dbReference type="PANTHER" id="PTHR43257">
    <property type="entry name" value="PYRUVATE DEHYDROGENASE E1 COMPONENT BETA SUBUNIT"/>
    <property type="match status" value="1"/>
</dbReference>
<evidence type="ECO:0000256" key="2">
    <source>
        <dbReference type="ARBA" id="ARBA00023002"/>
    </source>
</evidence>
<dbReference type="Pfam" id="PF02779">
    <property type="entry name" value="Transket_pyr"/>
    <property type="match status" value="1"/>
</dbReference>
<dbReference type="InterPro" id="IPR005475">
    <property type="entry name" value="Transketolase-like_Pyr-bd"/>
</dbReference>
<dbReference type="EMBL" id="SLXV01000055">
    <property type="protein sequence ID" value="TCP62476.1"/>
    <property type="molecule type" value="Genomic_DNA"/>
</dbReference>
<proteinExistence type="predicted"/>
<dbReference type="InterPro" id="IPR033248">
    <property type="entry name" value="Transketolase_C"/>
</dbReference>
<accession>A0A4V2SWH1</accession>
<dbReference type="SMART" id="SM00861">
    <property type="entry name" value="Transket_pyr"/>
    <property type="match status" value="1"/>
</dbReference>
<comment type="caution">
    <text evidence="5">The sequence shown here is derived from an EMBL/GenBank/DDBJ whole genome shotgun (WGS) entry which is preliminary data.</text>
</comment>
<dbReference type="Proteomes" id="UP000294746">
    <property type="component" value="Unassembled WGS sequence"/>
</dbReference>
<gene>
    <name evidence="5" type="ORF">EDD57_1556</name>
</gene>
<comment type="cofactor">
    <cofactor evidence="1">
        <name>thiamine diphosphate</name>
        <dbReference type="ChEBI" id="CHEBI:58937"/>
    </cofactor>
</comment>
<dbReference type="AlphaFoldDB" id="A0A4V2SWH1"/>
<name>A0A4V2SWH1_9BACL</name>
<evidence type="ECO:0000313" key="5">
    <source>
        <dbReference type="EMBL" id="TCP62476.1"/>
    </source>
</evidence>
<dbReference type="InterPro" id="IPR029061">
    <property type="entry name" value="THDP-binding"/>
</dbReference>
<protein>
    <submittedName>
        <fullName evidence="5">Pyruvate dehydrogenase E1 component beta subunit</fullName>
    </submittedName>
</protein>
<evidence type="ECO:0000256" key="3">
    <source>
        <dbReference type="ARBA" id="ARBA00023052"/>
    </source>
</evidence>
<dbReference type="PANTHER" id="PTHR43257:SF2">
    <property type="entry name" value="PYRUVATE DEHYDROGENASE E1 COMPONENT SUBUNIT BETA"/>
    <property type="match status" value="1"/>
</dbReference>
<keyword evidence="6" id="KW-1185">Reference proteome</keyword>